<comment type="caution">
    <text evidence="1">The sequence shown here is derived from an EMBL/GenBank/DDBJ whole genome shotgun (WGS) entry which is preliminary data.</text>
</comment>
<reference evidence="1" key="2">
    <citation type="submission" date="2023-05" db="EMBL/GenBank/DDBJ databases">
        <authorList>
            <consortium name="Lawrence Berkeley National Laboratory"/>
            <person name="Steindorff A."/>
            <person name="Hensen N."/>
            <person name="Bonometti L."/>
            <person name="Westerberg I."/>
            <person name="Brannstrom I.O."/>
            <person name="Guillou S."/>
            <person name="Cros-Aarteil S."/>
            <person name="Calhoun S."/>
            <person name="Haridas S."/>
            <person name="Kuo A."/>
            <person name="Mondo S."/>
            <person name="Pangilinan J."/>
            <person name="Riley R."/>
            <person name="Labutti K."/>
            <person name="Andreopoulos B."/>
            <person name="Lipzen A."/>
            <person name="Chen C."/>
            <person name="Yanf M."/>
            <person name="Daum C."/>
            <person name="Ng V."/>
            <person name="Clum A."/>
            <person name="Ohm R."/>
            <person name="Martin F."/>
            <person name="Silar P."/>
            <person name="Natvig D."/>
            <person name="Lalanne C."/>
            <person name="Gautier V."/>
            <person name="Ament-Velasquez S.L."/>
            <person name="Kruys A."/>
            <person name="Hutchinson M.I."/>
            <person name="Powell A.J."/>
            <person name="Barry K."/>
            <person name="Miller A.N."/>
            <person name="Grigoriev I.V."/>
            <person name="Debuchy R."/>
            <person name="Gladieux P."/>
            <person name="Thoren M.H."/>
            <person name="Johannesson H."/>
        </authorList>
    </citation>
    <scope>NUCLEOTIDE SEQUENCE</scope>
    <source>
        <strain evidence="1">PSN243</strain>
    </source>
</reference>
<reference evidence="1" key="1">
    <citation type="journal article" date="2023" name="Mol. Phylogenet. Evol.">
        <title>Genome-scale phylogeny and comparative genomics of the fungal order Sordariales.</title>
        <authorList>
            <person name="Hensen N."/>
            <person name="Bonometti L."/>
            <person name="Westerberg I."/>
            <person name="Brannstrom I.O."/>
            <person name="Guillou S."/>
            <person name="Cros-Aarteil S."/>
            <person name="Calhoun S."/>
            <person name="Haridas S."/>
            <person name="Kuo A."/>
            <person name="Mondo S."/>
            <person name="Pangilinan J."/>
            <person name="Riley R."/>
            <person name="LaButti K."/>
            <person name="Andreopoulos B."/>
            <person name="Lipzen A."/>
            <person name="Chen C."/>
            <person name="Yan M."/>
            <person name="Daum C."/>
            <person name="Ng V."/>
            <person name="Clum A."/>
            <person name="Steindorff A."/>
            <person name="Ohm R.A."/>
            <person name="Martin F."/>
            <person name="Silar P."/>
            <person name="Natvig D.O."/>
            <person name="Lalanne C."/>
            <person name="Gautier V."/>
            <person name="Ament-Velasquez S.L."/>
            <person name="Kruys A."/>
            <person name="Hutchinson M.I."/>
            <person name="Powell A.J."/>
            <person name="Barry K."/>
            <person name="Miller A.N."/>
            <person name="Grigoriev I.V."/>
            <person name="Debuchy R."/>
            <person name="Gladieux P."/>
            <person name="Hiltunen Thoren M."/>
            <person name="Johannesson H."/>
        </authorList>
    </citation>
    <scope>NUCLEOTIDE SEQUENCE</scope>
    <source>
        <strain evidence="1">PSN243</strain>
    </source>
</reference>
<sequence length="312" mass="34337">MVPGRVGGVAEPLEAHGMSHGTHLLFAQRTLSSREHRQYLPTHSQTGPLDTTQEAASGLLGFELSNKYSPHRDNILLAELAAGLADQSFSVFTSSLRARWRSISLRLCCGHQYPPSFDNVCTLQIAVISRLLPHVEGLRELKQDASRPLSAVTSGGPGLSQHLADVCSAQRSGPALLFSPGSRSLAASWTSFPFARSWTTRYGVGWLYQGMLCFAWHHDQSQRHCGKSSTPGRYFPGQAGWTIHCCREARSRYLRAMCHESGICSREGISPFQIGWQRGERQAGCVHCVPPSDLLPLKTICQPRARPMRFGA</sequence>
<dbReference type="EMBL" id="MU865922">
    <property type="protein sequence ID" value="KAK4452853.1"/>
    <property type="molecule type" value="Genomic_DNA"/>
</dbReference>
<name>A0AAV9GX03_9PEZI</name>
<gene>
    <name evidence="1" type="ORF">QBC34DRAFT_18282</name>
</gene>
<accession>A0AAV9GX03</accession>
<evidence type="ECO:0000313" key="2">
    <source>
        <dbReference type="Proteomes" id="UP001321760"/>
    </source>
</evidence>
<protein>
    <submittedName>
        <fullName evidence="1">Uncharacterized protein</fullName>
    </submittedName>
</protein>
<keyword evidence="2" id="KW-1185">Reference proteome</keyword>
<dbReference type="AlphaFoldDB" id="A0AAV9GX03"/>
<organism evidence="1 2">
    <name type="scientific">Podospora aff. communis PSN243</name>
    <dbReference type="NCBI Taxonomy" id="3040156"/>
    <lineage>
        <taxon>Eukaryota</taxon>
        <taxon>Fungi</taxon>
        <taxon>Dikarya</taxon>
        <taxon>Ascomycota</taxon>
        <taxon>Pezizomycotina</taxon>
        <taxon>Sordariomycetes</taxon>
        <taxon>Sordariomycetidae</taxon>
        <taxon>Sordariales</taxon>
        <taxon>Podosporaceae</taxon>
        <taxon>Podospora</taxon>
    </lineage>
</organism>
<proteinExistence type="predicted"/>
<dbReference type="Proteomes" id="UP001321760">
    <property type="component" value="Unassembled WGS sequence"/>
</dbReference>
<evidence type="ECO:0000313" key="1">
    <source>
        <dbReference type="EMBL" id="KAK4452853.1"/>
    </source>
</evidence>